<dbReference type="PANTHER" id="PTHR37540:SF9">
    <property type="entry name" value="ZN(2)-C6 FUNGAL-TYPE DOMAIN-CONTAINING PROTEIN"/>
    <property type="match status" value="1"/>
</dbReference>
<dbReference type="RefSeq" id="XP_002486245.1">
    <property type="nucleotide sequence ID" value="XM_002486200.1"/>
</dbReference>
<keyword evidence="3" id="KW-1185">Reference proteome</keyword>
<gene>
    <name evidence="2" type="ORF">TSTA_102370</name>
</gene>
<dbReference type="eggNOG" id="ENOG502RP4B">
    <property type="taxonomic scope" value="Eukaryota"/>
</dbReference>
<evidence type="ECO:0000313" key="2">
    <source>
        <dbReference type="EMBL" id="EED14007.1"/>
    </source>
</evidence>
<reference evidence="3" key="1">
    <citation type="journal article" date="2015" name="Genome Announc.">
        <title>Genome sequence of the AIDS-associated pathogen Penicillium marneffei (ATCC18224) and its near taxonomic relative Talaromyces stipitatus (ATCC10500).</title>
        <authorList>
            <person name="Nierman W.C."/>
            <person name="Fedorova-Abrams N.D."/>
            <person name="Andrianopoulos A."/>
        </authorList>
    </citation>
    <scope>NUCLEOTIDE SEQUENCE [LARGE SCALE GENOMIC DNA]</scope>
    <source>
        <strain evidence="3">ATCC 10500 / CBS 375.48 / QM 6759 / NRRL 1006</strain>
    </source>
</reference>
<dbReference type="GeneID" id="8100814"/>
<dbReference type="PANTHER" id="PTHR37540">
    <property type="entry name" value="TRANSCRIPTION FACTOR (ACR-2), PUTATIVE-RELATED-RELATED"/>
    <property type="match status" value="1"/>
</dbReference>
<organism evidence="2 3">
    <name type="scientific">Talaromyces stipitatus (strain ATCC 10500 / CBS 375.48 / QM 6759 / NRRL 1006)</name>
    <name type="common">Penicillium stipitatum</name>
    <dbReference type="NCBI Taxonomy" id="441959"/>
    <lineage>
        <taxon>Eukaryota</taxon>
        <taxon>Fungi</taxon>
        <taxon>Dikarya</taxon>
        <taxon>Ascomycota</taxon>
        <taxon>Pezizomycotina</taxon>
        <taxon>Eurotiomycetes</taxon>
        <taxon>Eurotiomycetidae</taxon>
        <taxon>Eurotiales</taxon>
        <taxon>Trichocomaceae</taxon>
        <taxon>Talaromyces</taxon>
        <taxon>Talaromyces sect. Talaromyces</taxon>
    </lineage>
</organism>
<dbReference type="Proteomes" id="UP000001745">
    <property type="component" value="Unassembled WGS sequence"/>
</dbReference>
<name>B8MNB8_TALSN</name>
<dbReference type="OMA" id="LQWMLIA"/>
<evidence type="ECO:0000256" key="1">
    <source>
        <dbReference type="SAM" id="MobiDB-lite"/>
    </source>
</evidence>
<dbReference type="VEuPathDB" id="FungiDB:TSTA_102370"/>
<accession>B8MNB8</accession>
<proteinExistence type="predicted"/>
<dbReference type="OrthoDB" id="4135055at2759"/>
<sequence length="551" mass="61873">MRTFTKGLVKDASNRQATSYQIINRAAVLRKNRLNDSLSGICVHKRKCADSRLNMACYRPIFLHQVTGARSASDRQEAFGEPCLQFAGSRYLVPSLAILDRVGQSVREKMKKKLSSETRPKSSSSKPLKATSDRNKEKRQPEELQTSFQLSSSGYIEESVFQLPVVKLARPTIQEISATLDPFCQLPHDLSLEDRYLFHSYLLTVPSSVYGTRSDAIFSSVCDVSFPISLSSPMTLQWMLIAAHGRFARNALPGNQSQMQLSLLHRKARAYQSLNYALQRSQQAISDELLGGIIMAIITESRLADPKASNSHLLGYEAALHLRGGLRNIILASSAKMTTYLSHIMPYLVCPPVTSQGSIGARQELASFQKFFATAVGLHNNTQLEMWNTDLIGDYDLSFTPLRSQALITEFLLNSDLVGFVKPRLDESSVYMDQSSQFLSLYLIALTLFRLENFQETYTERFLVRLCTVLKQCSTFDGAGKPLLTTQGFTWVVIKAVMDLGDLFYLRDVSSNHQAQTIVDAVNALKFFREMQSCQSRKEVVFFLGRIFGYT</sequence>
<dbReference type="EMBL" id="EQ962658">
    <property type="protein sequence ID" value="EED14007.1"/>
    <property type="molecule type" value="Genomic_DNA"/>
</dbReference>
<feature type="compositionally biased region" description="Basic and acidic residues" evidence="1">
    <location>
        <begin position="131"/>
        <end position="142"/>
    </location>
</feature>
<protein>
    <submittedName>
        <fullName evidence="2">Uncharacterized protein</fullName>
    </submittedName>
</protein>
<evidence type="ECO:0000313" key="3">
    <source>
        <dbReference type="Proteomes" id="UP000001745"/>
    </source>
</evidence>
<dbReference type="AlphaFoldDB" id="B8MNB8"/>
<dbReference type="HOGENOM" id="CLU_494467_0_0_1"/>
<dbReference type="InParanoid" id="B8MNB8"/>
<feature type="region of interest" description="Disordered" evidence="1">
    <location>
        <begin position="109"/>
        <end position="145"/>
    </location>
</feature>